<protein>
    <recommendedName>
        <fullName evidence="3">Lipoprotein</fullName>
    </recommendedName>
</protein>
<dbReference type="OrthoDB" id="7659281at2"/>
<dbReference type="EMBL" id="SLZU01000009">
    <property type="protein sequence ID" value="TCS62361.1"/>
    <property type="molecule type" value="Genomic_DNA"/>
</dbReference>
<gene>
    <name evidence="1" type="ORF">EDD52_109101</name>
</gene>
<dbReference type="PROSITE" id="PS51257">
    <property type="entry name" value="PROKAR_LIPOPROTEIN"/>
    <property type="match status" value="1"/>
</dbReference>
<reference evidence="1 2" key="1">
    <citation type="submission" date="2019-03" db="EMBL/GenBank/DDBJ databases">
        <title>Genomic Encyclopedia of Type Strains, Phase IV (KMG-IV): sequencing the most valuable type-strain genomes for metagenomic binning, comparative biology and taxonomic classification.</title>
        <authorList>
            <person name="Goeker M."/>
        </authorList>
    </citation>
    <scope>NUCLEOTIDE SEQUENCE [LARGE SCALE GENOMIC DNA]</scope>
    <source>
        <strain evidence="1 2">DSM 104836</strain>
    </source>
</reference>
<keyword evidence="2" id="KW-1185">Reference proteome</keyword>
<sequence>MRTILMLTCIALSVTACSRFGRNTTLYDGQFYNTRSRTAGEDKHDFTVTVRPVSKGLNGARQAGLHEAVKYCIRLYGTSDIAWTVGPDTADESLSISDDTLTFAGRCVE</sequence>
<dbReference type="RefSeq" id="WP_132245743.1">
    <property type="nucleotide sequence ID" value="NZ_SLZU01000009.1"/>
</dbReference>
<evidence type="ECO:0008006" key="3">
    <source>
        <dbReference type="Google" id="ProtNLM"/>
    </source>
</evidence>
<proteinExistence type="predicted"/>
<comment type="caution">
    <text evidence="1">The sequence shown here is derived from an EMBL/GenBank/DDBJ whole genome shotgun (WGS) entry which is preliminary data.</text>
</comment>
<evidence type="ECO:0000313" key="1">
    <source>
        <dbReference type="EMBL" id="TCS62361.1"/>
    </source>
</evidence>
<dbReference type="Proteomes" id="UP000295696">
    <property type="component" value="Unassembled WGS sequence"/>
</dbReference>
<organism evidence="1 2">
    <name type="scientific">Primorskyibacter sedentarius</name>
    <dbReference type="NCBI Taxonomy" id="745311"/>
    <lineage>
        <taxon>Bacteria</taxon>
        <taxon>Pseudomonadati</taxon>
        <taxon>Pseudomonadota</taxon>
        <taxon>Alphaproteobacteria</taxon>
        <taxon>Rhodobacterales</taxon>
        <taxon>Roseobacteraceae</taxon>
        <taxon>Primorskyibacter</taxon>
    </lineage>
</organism>
<accession>A0A4V2UNK5</accession>
<dbReference type="AlphaFoldDB" id="A0A4V2UNK5"/>
<name>A0A4V2UNK5_9RHOB</name>
<evidence type="ECO:0000313" key="2">
    <source>
        <dbReference type="Proteomes" id="UP000295696"/>
    </source>
</evidence>